<proteinExistence type="predicted"/>
<keyword evidence="2" id="KW-0812">Transmembrane</keyword>
<keyword evidence="2" id="KW-0472">Membrane</keyword>
<evidence type="ECO:0000256" key="2">
    <source>
        <dbReference type="SAM" id="Phobius"/>
    </source>
</evidence>
<evidence type="ECO:0000313" key="4">
    <source>
        <dbReference type="Proteomes" id="UP000281474"/>
    </source>
</evidence>
<keyword evidence="2" id="KW-1133">Transmembrane helix</keyword>
<dbReference type="AlphaFoldDB" id="A0A3L8PY17"/>
<sequence>MQANQDDRVSQAPQARSNSSLVFSAIGLVVLISASVYYYLGDEPQQLEPEPEVTQPEVKAPEPLPETPLPTEPIPEPPAPKVEPKPEPQPVVKKPEEPKPEPLPSLQQSDDFLYQQTMNAFKGLSLDKQLLRTNLARQFVVFVDNLAYGQLARKASPLIAPQQSFSVLEVNNKIYLDPDSYHRYDFYAELLSTMNSEQLLKTYRYVLPLLNDAFAELGYENDTFTQRLKQAINEMLKAPVIEQPIELTSISVNYKFKNKRLEQLPNAQKLMIRMGPENSRKVKAALQKIAAKL</sequence>
<dbReference type="OrthoDB" id="5502479at2"/>
<comment type="caution">
    <text evidence="3">The sequence shown here is derived from an EMBL/GenBank/DDBJ whole genome shotgun (WGS) entry which is preliminary data.</text>
</comment>
<keyword evidence="4" id="KW-1185">Reference proteome</keyword>
<dbReference type="RefSeq" id="WP_121839309.1">
    <property type="nucleotide sequence ID" value="NZ_ML014785.1"/>
</dbReference>
<organism evidence="3 4">
    <name type="scientific">Parashewanella curva</name>
    <dbReference type="NCBI Taxonomy" id="2338552"/>
    <lineage>
        <taxon>Bacteria</taxon>
        <taxon>Pseudomonadati</taxon>
        <taxon>Pseudomonadota</taxon>
        <taxon>Gammaproteobacteria</taxon>
        <taxon>Alteromonadales</taxon>
        <taxon>Shewanellaceae</taxon>
        <taxon>Parashewanella</taxon>
    </lineage>
</organism>
<gene>
    <name evidence="3" type="ORF">D5018_12350</name>
</gene>
<dbReference type="Pfam" id="PF11219">
    <property type="entry name" value="DUF3014"/>
    <property type="match status" value="1"/>
</dbReference>
<evidence type="ECO:0000256" key="1">
    <source>
        <dbReference type="SAM" id="MobiDB-lite"/>
    </source>
</evidence>
<dbReference type="InterPro" id="IPR021382">
    <property type="entry name" value="DUF3014"/>
</dbReference>
<reference evidence="3 4" key="1">
    <citation type="submission" date="2018-09" db="EMBL/GenBank/DDBJ databases">
        <title>Phylogeny of the Shewanellaceae, and recommendation for two new genera, Pseudoshewanella and Parashewanella.</title>
        <authorList>
            <person name="Wang G."/>
        </authorList>
    </citation>
    <scope>NUCLEOTIDE SEQUENCE [LARGE SCALE GENOMIC DNA]</scope>
    <source>
        <strain evidence="3 4">C51</strain>
    </source>
</reference>
<protein>
    <submittedName>
        <fullName evidence="3">DUF3014 domain-containing protein</fullName>
    </submittedName>
</protein>
<feature type="compositionally biased region" description="Pro residues" evidence="1">
    <location>
        <begin position="62"/>
        <end position="81"/>
    </location>
</feature>
<dbReference type="EMBL" id="QZEI01000036">
    <property type="protein sequence ID" value="RLV59358.1"/>
    <property type="molecule type" value="Genomic_DNA"/>
</dbReference>
<dbReference type="Proteomes" id="UP000281474">
    <property type="component" value="Unassembled WGS sequence"/>
</dbReference>
<feature type="transmembrane region" description="Helical" evidence="2">
    <location>
        <begin position="21"/>
        <end position="40"/>
    </location>
</feature>
<evidence type="ECO:0000313" key="3">
    <source>
        <dbReference type="EMBL" id="RLV59358.1"/>
    </source>
</evidence>
<accession>A0A3L8PY17</accession>
<name>A0A3L8PY17_9GAMM</name>
<feature type="region of interest" description="Disordered" evidence="1">
    <location>
        <begin position="47"/>
        <end position="107"/>
    </location>
</feature>